<feature type="transmembrane region" description="Helical" evidence="1">
    <location>
        <begin position="12"/>
        <end position="34"/>
    </location>
</feature>
<dbReference type="Proteomes" id="UP001139486">
    <property type="component" value="Unassembled WGS sequence"/>
</dbReference>
<keyword evidence="1" id="KW-1133">Transmembrane helix</keyword>
<protein>
    <submittedName>
        <fullName evidence="2">Uncharacterized protein</fullName>
    </submittedName>
</protein>
<keyword evidence="1" id="KW-0812">Transmembrane</keyword>
<dbReference type="RefSeq" id="WP_254288250.1">
    <property type="nucleotide sequence ID" value="NZ_JAMLDY010000005.1"/>
</dbReference>
<comment type="caution">
    <text evidence="2">The sequence shown here is derived from an EMBL/GenBank/DDBJ whole genome shotgun (WGS) entry which is preliminary data.</text>
</comment>
<reference evidence="2" key="1">
    <citation type="submission" date="2022-05" db="EMBL/GenBank/DDBJ databases">
        <title>Sphingomonas sp. strain RP10 Genome sequencing and assembly.</title>
        <authorList>
            <person name="Kim I."/>
        </authorList>
    </citation>
    <scope>NUCLEOTIDE SEQUENCE</scope>
    <source>
        <strain evidence="2">RP10</strain>
    </source>
</reference>
<organism evidence="2 3">
    <name type="scientific">Sphingomonas liriopis</name>
    <dbReference type="NCBI Taxonomy" id="2949094"/>
    <lineage>
        <taxon>Bacteria</taxon>
        <taxon>Pseudomonadati</taxon>
        <taxon>Pseudomonadota</taxon>
        <taxon>Alphaproteobacteria</taxon>
        <taxon>Sphingomonadales</taxon>
        <taxon>Sphingomonadaceae</taxon>
        <taxon>Sphingomonas</taxon>
    </lineage>
</organism>
<dbReference type="AlphaFoldDB" id="A0A9X2HTS8"/>
<accession>A0A9X2HTS8</accession>
<evidence type="ECO:0000256" key="1">
    <source>
        <dbReference type="SAM" id="Phobius"/>
    </source>
</evidence>
<evidence type="ECO:0000313" key="3">
    <source>
        <dbReference type="Proteomes" id="UP001139486"/>
    </source>
</evidence>
<name>A0A9X2HTS8_9SPHN</name>
<keyword evidence="3" id="KW-1185">Reference proteome</keyword>
<keyword evidence="1" id="KW-0472">Membrane</keyword>
<proteinExistence type="predicted"/>
<sequence length="277" mass="28732">MTDGATARPRTVRLTTLALIAGAALALVVAWFGYRIWSERTRIAANKVLVASVFVQKRQFAPGELVEQSAFGTKVRVLGCTAGSDGMQDKCMVADEGDARPGEAIRPYALSAALLSIHENEYRAARKLPFLSGRRSDADLAPMLATWTAASRAAAETAPAATADAAPTMTAVAVQARATVPATTVPPPPRAAAARGGGGALPDGEYACYGSGMTVLAGLGFKTSGGTYTDLDGRERGTVTVRGTDVIFTGGHLGGQIGRDLKGKGFRIGAMATCEKW</sequence>
<gene>
    <name evidence="2" type="ORF">M9979_05040</name>
</gene>
<dbReference type="EMBL" id="JAMLDY010000005">
    <property type="protein sequence ID" value="MCP3734241.1"/>
    <property type="molecule type" value="Genomic_DNA"/>
</dbReference>
<evidence type="ECO:0000313" key="2">
    <source>
        <dbReference type="EMBL" id="MCP3734241.1"/>
    </source>
</evidence>